<proteinExistence type="inferred from homology"/>
<dbReference type="InterPro" id="IPR026565">
    <property type="entry name" value="PPDK_reg"/>
</dbReference>
<dbReference type="OrthoDB" id="9782201at2"/>
<keyword evidence="2 5" id="KW-0808">Transferase</keyword>
<dbReference type="eggNOG" id="COG1806">
    <property type="taxonomic scope" value="Bacteria"/>
</dbReference>
<keyword evidence="7" id="KW-1185">Reference proteome</keyword>
<evidence type="ECO:0000256" key="5">
    <source>
        <dbReference type="HAMAP-Rule" id="MF_00921"/>
    </source>
</evidence>
<gene>
    <name evidence="6" type="ORF">A0U92_03945</name>
</gene>
<reference evidence="6 7" key="1">
    <citation type="submission" date="2016-03" db="EMBL/GenBank/DDBJ databases">
        <title>Acetic acid bacteria sequencing.</title>
        <authorList>
            <person name="Brandt J."/>
            <person name="Jakob F."/>
            <person name="Vogel R.F."/>
        </authorList>
    </citation>
    <scope>NUCLEOTIDE SEQUENCE [LARGE SCALE GENOMIC DNA]</scope>
    <source>
        <strain evidence="6 7">TMW2.1153</strain>
    </source>
</reference>
<dbReference type="AlphaFoldDB" id="A0A1U9KKF9"/>
<evidence type="ECO:0000313" key="6">
    <source>
        <dbReference type="EMBL" id="AQS86249.1"/>
    </source>
</evidence>
<keyword evidence="1 5" id="KW-0723">Serine/threonine-protein kinase</keyword>
<dbReference type="GO" id="GO:0043531">
    <property type="term" value="F:ADP binding"/>
    <property type="evidence" value="ECO:0007669"/>
    <property type="project" value="UniProtKB-UniRule"/>
</dbReference>
<feature type="binding site" evidence="5">
    <location>
        <begin position="152"/>
        <end position="159"/>
    </location>
    <ligand>
        <name>ADP</name>
        <dbReference type="ChEBI" id="CHEBI:456216"/>
    </ligand>
</feature>
<evidence type="ECO:0000256" key="2">
    <source>
        <dbReference type="ARBA" id="ARBA00022679"/>
    </source>
</evidence>
<dbReference type="PANTHER" id="PTHR31756:SF3">
    <property type="entry name" value="PYRUVATE, PHOSPHATE DIKINASE REGULATORY PROTEIN 1, CHLOROPLASTIC"/>
    <property type="match status" value="1"/>
</dbReference>
<keyword evidence="3 5" id="KW-0547">Nucleotide-binding</keyword>
<evidence type="ECO:0000256" key="4">
    <source>
        <dbReference type="ARBA" id="ARBA00022777"/>
    </source>
</evidence>
<keyword evidence="6" id="KW-0670">Pyruvate</keyword>
<dbReference type="InterPro" id="IPR005177">
    <property type="entry name" value="Kinase-pyrophosphorylase"/>
</dbReference>
<dbReference type="HAMAP" id="MF_00921">
    <property type="entry name" value="PDRP"/>
    <property type="match status" value="1"/>
</dbReference>
<comment type="function">
    <text evidence="5">Bifunctional serine/threonine kinase and phosphorylase involved in the regulation of the pyruvate, phosphate dikinase (PPDK) by catalyzing its phosphorylation/dephosphorylation.</text>
</comment>
<dbReference type="STRING" id="435.A0U92_03945"/>
<dbReference type="GO" id="GO:0016776">
    <property type="term" value="F:phosphotransferase activity, phosphate group as acceptor"/>
    <property type="evidence" value="ECO:0007669"/>
    <property type="project" value="UniProtKB-UniRule"/>
</dbReference>
<evidence type="ECO:0000256" key="1">
    <source>
        <dbReference type="ARBA" id="ARBA00022527"/>
    </source>
</evidence>
<comment type="catalytic activity">
    <reaction evidence="5">
        <text>N(tele)-phospho-L-histidyl/L-threonyl-[pyruvate, phosphate dikinase] + ADP = N(tele)-phospho-L-histidyl/O-phospho-L-threonyl-[pyruvate, phosphate dikinase] + AMP + H(+)</text>
        <dbReference type="Rhea" id="RHEA:43692"/>
        <dbReference type="Rhea" id="RHEA-COMP:10650"/>
        <dbReference type="Rhea" id="RHEA-COMP:10651"/>
        <dbReference type="ChEBI" id="CHEBI:15378"/>
        <dbReference type="ChEBI" id="CHEBI:30013"/>
        <dbReference type="ChEBI" id="CHEBI:61977"/>
        <dbReference type="ChEBI" id="CHEBI:83586"/>
        <dbReference type="ChEBI" id="CHEBI:456215"/>
        <dbReference type="ChEBI" id="CHEBI:456216"/>
        <dbReference type="EC" id="2.7.11.32"/>
    </reaction>
</comment>
<dbReference type="GO" id="GO:0005524">
    <property type="term" value="F:ATP binding"/>
    <property type="evidence" value="ECO:0007669"/>
    <property type="project" value="InterPro"/>
</dbReference>
<evidence type="ECO:0000313" key="7">
    <source>
        <dbReference type="Proteomes" id="UP000188937"/>
    </source>
</evidence>
<dbReference type="PANTHER" id="PTHR31756">
    <property type="entry name" value="PYRUVATE, PHOSPHATE DIKINASE REGULATORY PROTEIN 1, CHLOROPLASTIC"/>
    <property type="match status" value="1"/>
</dbReference>
<dbReference type="Proteomes" id="UP000188937">
    <property type="component" value="Chromosome"/>
</dbReference>
<name>A0A1U9KKF9_ACEAC</name>
<dbReference type="RefSeq" id="WP_077814240.1">
    <property type="nucleotide sequence ID" value="NZ_CP014692.1"/>
</dbReference>
<accession>A0A1U9KKF9</accession>
<dbReference type="EC" id="2.7.4.27" evidence="5"/>
<comment type="catalytic activity">
    <reaction evidence="5">
        <text>N(tele)-phospho-L-histidyl/O-phospho-L-threonyl-[pyruvate, phosphate dikinase] + phosphate + H(+) = N(tele)-phospho-L-histidyl/L-threonyl-[pyruvate, phosphate dikinase] + diphosphate</text>
        <dbReference type="Rhea" id="RHEA:43696"/>
        <dbReference type="Rhea" id="RHEA-COMP:10650"/>
        <dbReference type="Rhea" id="RHEA-COMP:10651"/>
        <dbReference type="ChEBI" id="CHEBI:15378"/>
        <dbReference type="ChEBI" id="CHEBI:30013"/>
        <dbReference type="ChEBI" id="CHEBI:33019"/>
        <dbReference type="ChEBI" id="CHEBI:43474"/>
        <dbReference type="ChEBI" id="CHEBI:61977"/>
        <dbReference type="ChEBI" id="CHEBI:83586"/>
        <dbReference type="EC" id="2.7.4.27"/>
    </reaction>
</comment>
<dbReference type="GO" id="GO:0004674">
    <property type="term" value="F:protein serine/threonine kinase activity"/>
    <property type="evidence" value="ECO:0007669"/>
    <property type="project" value="UniProtKB-UniRule"/>
</dbReference>
<dbReference type="KEGG" id="aace:A0U92_03945"/>
<protein>
    <recommendedName>
        <fullName evidence="5">Putative pyruvate, phosphate dikinase regulatory protein</fullName>
        <shortName evidence="5">PPDK regulatory protein</shortName>
        <ecNumber evidence="5">2.7.11.32</ecNumber>
        <ecNumber evidence="5">2.7.4.27</ecNumber>
    </recommendedName>
</protein>
<keyword evidence="4 5" id="KW-0418">Kinase</keyword>
<evidence type="ECO:0000256" key="3">
    <source>
        <dbReference type="ARBA" id="ARBA00022741"/>
    </source>
</evidence>
<dbReference type="Pfam" id="PF03618">
    <property type="entry name" value="Kinase-PPPase"/>
    <property type="match status" value="1"/>
</dbReference>
<dbReference type="EMBL" id="CP014692">
    <property type="protein sequence ID" value="AQS86249.1"/>
    <property type="molecule type" value="Genomic_DNA"/>
</dbReference>
<sequence>MTKRSICLHLVSGGTGQTLDTQAKACTPHFPDVEFQIQHWNLVRSRTQLRRVMAGIAKEPGPVLSSLIDAELQNDLIEGCKRTGVQLLDVMKNTLTFLEGATGTQAIDGGPGGQYIMDENYFRRIDAMHYVIEHDDGQQTRELKDADVVLVGVSRASKTPTCFYLANKGIKAANVPLVPDTPLPPELFELGVPVIGLTIAPDALLEIRRTRLNSMVPTKQHAGGTSLTRTSYIDPEEVRNELLWAKRLCTRHGWPIIDITRRSIEETSAAILDILEHPSPLSAPG</sequence>
<dbReference type="EC" id="2.7.11.32" evidence="5"/>
<organism evidence="6 7">
    <name type="scientific">Acetobacter aceti</name>
    <dbReference type="NCBI Taxonomy" id="435"/>
    <lineage>
        <taxon>Bacteria</taxon>
        <taxon>Pseudomonadati</taxon>
        <taxon>Pseudomonadota</taxon>
        <taxon>Alphaproteobacteria</taxon>
        <taxon>Acetobacterales</taxon>
        <taxon>Acetobacteraceae</taxon>
        <taxon>Acetobacter</taxon>
        <taxon>Acetobacter subgen. Acetobacter</taxon>
    </lineage>
</organism>
<comment type="similarity">
    <text evidence="5">Belongs to the pyruvate, phosphate/water dikinase regulatory protein family. PDRP subfamily.</text>
</comment>
<dbReference type="NCBIfam" id="NF003742">
    <property type="entry name" value="PRK05339.1"/>
    <property type="match status" value="1"/>
</dbReference>